<dbReference type="SUPFAM" id="SSF54631">
    <property type="entry name" value="CBS-domain pair"/>
    <property type="match status" value="1"/>
</dbReference>
<dbReference type="SMART" id="SM00116">
    <property type="entry name" value="CBS"/>
    <property type="match status" value="2"/>
</dbReference>
<dbReference type="InterPro" id="IPR000644">
    <property type="entry name" value="CBS_dom"/>
</dbReference>
<proteinExistence type="predicted"/>
<evidence type="ECO:0000256" key="2">
    <source>
        <dbReference type="PROSITE-ProRule" id="PRU00703"/>
    </source>
</evidence>
<dbReference type="AlphaFoldDB" id="A0A7C3SMF6"/>
<feature type="domain" description="ACT" evidence="4">
    <location>
        <begin position="143"/>
        <end position="219"/>
    </location>
</feature>
<reference evidence="5" key="1">
    <citation type="journal article" date="2020" name="mSystems">
        <title>Genome- and Community-Level Interaction Insights into Carbon Utilization and Element Cycling Functions of Hydrothermarchaeota in Hydrothermal Sediment.</title>
        <authorList>
            <person name="Zhou Z."/>
            <person name="Liu Y."/>
            <person name="Xu W."/>
            <person name="Pan J."/>
            <person name="Luo Z.H."/>
            <person name="Li M."/>
        </authorList>
    </citation>
    <scope>NUCLEOTIDE SEQUENCE [LARGE SCALE GENOMIC DNA]</scope>
    <source>
        <strain evidence="5">SpSt-776</strain>
    </source>
</reference>
<dbReference type="InterPro" id="IPR051462">
    <property type="entry name" value="CBS_domain-containing"/>
</dbReference>
<gene>
    <name evidence="5" type="ORF">ENV62_09930</name>
</gene>
<dbReference type="EMBL" id="DTHB01000053">
    <property type="protein sequence ID" value="HGB15538.1"/>
    <property type="molecule type" value="Genomic_DNA"/>
</dbReference>
<dbReference type="InterPro" id="IPR002912">
    <property type="entry name" value="ACT_dom"/>
</dbReference>
<evidence type="ECO:0000259" key="3">
    <source>
        <dbReference type="PROSITE" id="PS51371"/>
    </source>
</evidence>
<dbReference type="PANTHER" id="PTHR48108:SF34">
    <property type="entry name" value="CBS DOMAIN-CONTAINING PROTEIN YHCV"/>
    <property type="match status" value="1"/>
</dbReference>
<organism evidence="5">
    <name type="scientific">Desulfobacca acetoxidans</name>
    <dbReference type="NCBI Taxonomy" id="60893"/>
    <lineage>
        <taxon>Bacteria</taxon>
        <taxon>Pseudomonadati</taxon>
        <taxon>Thermodesulfobacteriota</taxon>
        <taxon>Desulfobaccia</taxon>
        <taxon>Desulfobaccales</taxon>
        <taxon>Desulfobaccaceae</taxon>
        <taxon>Desulfobacca</taxon>
    </lineage>
</organism>
<evidence type="ECO:0000259" key="4">
    <source>
        <dbReference type="PROSITE" id="PS51671"/>
    </source>
</evidence>
<feature type="domain" description="CBS" evidence="3">
    <location>
        <begin position="7"/>
        <end position="65"/>
    </location>
</feature>
<dbReference type="InterPro" id="IPR046342">
    <property type="entry name" value="CBS_dom_sf"/>
</dbReference>
<evidence type="ECO:0000256" key="1">
    <source>
        <dbReference type="ARBA" id="ARBA00022737"/>
    </source>
</evidence>
<keyword evidence="2" id="KW-0129">CBS domain</keyword>
<dbReference type="PANTHER" id="PTHR48108">
    <property type="entry name" value="CBS DOMAIN-CONTAINING PROTEIN CBSX2, CHLOROPLASTIC"/>
    <property type="match status" value="1"/>
</dbReference>
<evidence type="ECO:0000313" key="5">
    <source>
        <dbReference type="EMBL" id="HGB15538.1"/>
    </source>
</evidence>
<protein>
    <submittedName>
        <fullName evidence="5">CBS domain-containing protein</fullName>
    </submittedName>
</protein>
<dbReference type="PROSITE" id="PS51371">
    <property type="entry name" value="CBS"/>
    <property type="match status" value="2"/>
</dbReference>
<dbReference type="PROSITE" id="PS51671">
    <property type="entry name" value="ACT"/>
    <property type="match status" value="1"/>
</dbReference>
<sequence length="219" mass="24866">MLVKEWMTHNPVTISDETSMMKAIHLMKQNRFRRLPVMHDGQLVGIVTDRDLKEASPSKATTLDVHELYYLLAELQVKDIMTRNPITVRPDDTVEHAAQLMLENTISGLPVVDDTGQLVGILTQSDVFRAFMHITGIQQGGVQFALRLEDRPGLIKEVVDILRARGARFVSLLTSYTTSREGFRDVYIRVKNLSPEDVKAAKEELAGRYELIYVIESER</sequence>
<dbReference type="Gene3D" id="3.10.580.10">
    <property type="entry name" value="CBS-domain"/>
    <property type="match status" value="2"/>
</dbReference>
<comment type="caution">
    <text evidence="5">The sequence shown here is derived from an EMBL/GenBank/DDBJ whole genome shotgun (WGS) entry which is preliminary data.</text>
</comment>
<dbReference type="CDD" id="cd04584">
    <property type="entry name" value="CBS_pair_AcuB_like"/>
    <property type="match status" value="1"/>
</dbReference>
<accession>A0A7C3SMF6</accession>
<feature type="domain" description="CBS" evidence="3">
    <location>
        <begin position="81"/>
        <end position="139"/>
    </location>
</feature>
<keyword evidence="1" id="KW-0677">Repeat</keyword>
<name>A0A7C3SMF6_9BACT</name>
<dbReference type="Pfam" id="PF00571">
    <property type="entry name" value="CBS"/>
    <property type="match status" value="2"/>
</dbReference>